<organism evidence="5 6">
    <name type="scientific">Hymenobacter polaris</name>
    <dbReference type="NCBI Taxonomy" id="2682546"/>
    <lineage>
        <taxon>Bacteria</taxon>
        <taxon>Pseudomonadati</taxon>
        <taxon>Bacteroidota</taxon>
        <taxon>Cytophagia</taxon>
        <taxon>Cytophagales</taxon>
        <taxon>Hymenobacteraceae</taxon>
        <taxon>Hymenobacter</taxon>
    </lineage>
</organism>
<dbReference type="AlphaFoldDB" id="A0A7Y0AGY8"/>
<keyword evidence="6" id="KW-1185">Reference proteome</keyword>
<dbReference type="PANTHER" id="PTHR43309">
    <property type="entry name" value="5-OXOPROLINASE SUBUNIT C"/>
    <property type="match status" value="1"/>
</dbReference>
<keyword evidence="3" id="KW-0067">ATP-binding</keyword>
<sequence>MSISLIRPGLLTTVQDLGRPGYRAAGVPLGGALDAPALRLANLLVGNAPGEASLEITLAGPTLRFEAPHLLALVGADLSATLDGKPLPLGRPVAVQAGTVLAFGAARAGCRAYLALAGGLGLPPVLGSCSTLVRAALGGLHGRALLAGDVLPAPGPGGPGAALRARLALAFQGSSHAAAPWHPAPAERPALAAAPVLRALPGPEYAEFAPESQRAFWQQPFTVTPAADRMGYRLAGPPLARLAGAELLSSAVAPGTVQVPPGGQPIVLLADCQTTGGYPRLAHVIAPDLGLLAQARPGTPLRFQQLSQAEAHALYLAQEAQLRTLAANYSAFLTQWLRQ</sequence>
<evidence type="ECO:0000256" key="1">
    <source>
        <dbReference type="ARBA" id="ARBA00022741"/>
    </source>
</evidence>
<dbReference type="InterPro" id="IPR052708">
    <property type="entry name" value="PxpC"/>
</dbReference>
<dbReference type="Pfam" id="PF02626">
    <property type="entry name" value="CT_A_B"/>
    <property type="match status" value="1"/>
</dbReference>
<dbReference type="Gene3D" id="2.40.100.10">
    <property type="entry name" value="Cyclophilin-like"/>
    <property type="match status" value="1"/>
</dbReference>
<keyword evidence="1" id="KW-0547">Nucleotide-binding</keyword>
<evidence type="ECO:0000256" key="2">
    <source>
        <dbReference type="ARBA" id="ARBA00022801"/>
    </source>
</evidence>
<evidence type="ECO:0000259" key="4">
    <source>
        <dbReference type="SMART" id="SM00797"/>
    </source>
</evidence>
<dbReference type="SUPFAM" id="SSF50891">
    <property type="entry name" value="Cyclophilin-like"/>
    <property type="match status" value="1"/>
</dbReference>
<dbReference type="SMART" id="SM00797">
    <property type="entry name" value="AHS2"/>
    <property type="match status" value="1"/>
</dbReference>
<name>A0A7Y0AGY8_9BACT</name>
<dbReference type="InterPro" id="IPR003778">
    <property type="entry name" value="CT_A_B"/>
</dbReference>
<proteinExistence type="predicted"/>
<gene>
    <name evidence="5" type="ORF">HHL22_18315</name>
</gene>
<reference evidence="5 6" key="1">
    <citation type="submission" date="2020-04" db="EMBL/GenBank/DDBJ databases">
        <title>Hymenobacter polaris sp. nov., isolated from Arctic soil.</title>
        <authorList>
            <person name="Dahal R.H."/>
        </authorList>
    </citation>
    <scope>NUCLEOTIDE SEQUENCE [LARGE SCALE GENOMIC DNA]</scope>
    <source>
        <strain evidence="5 6">RP-2-7</strain>
    </source>
</reference>
<dbReference type="InterPro" id="IPR029000">
    <property type="entry name" value="Cyclophilin-like_dom_sf"/>
</dbReference>
<dbReference type="RefSeq" id="WP_169532846.1">
    <property type="nucleotide sequence ID" value="NZ_JABBGH010000003.1"/>
</dbReference>
<accession>A0A7Y0AGY8</accession>
<comment type="caution">
    <text evidence="5">The sequence shown here is derived from an EMBL/GenBank/DDBJ whole genome shotgun (WGS) entry which is preliminary data.</text>
</comment>
<feature type="domain" description="Carboxyltransferase" evidence="4">
    <location>
        <begin position="24"/>
        <end position="321"/>
    </location>
</feature>
<evidence type="ECO:0000313" key="6">
    <source>
        <dbReference type="Proteomes" id="UP000559626"/>
    </source>
</evidence>
<keyword evidence="5" id="KW-0808">Transferase</keyword>
<evidence type="ECO:0000313" key="5">
    <source>
        <dbReference type="EMBL" id="NML67163.1"/>
    </source>
</evidence>
<dbReference type="Proteomes" id="UP000559626">
    <property type="component" value="Unassembled WGS sequence"/>
</dbReference>
<dbReference type="GO" id="GO:0016787">
    <property type="term" value="F:hydrolase activity"/>
    <property type="evidence" value="ECO:0007669"/>
    <property type="project" value="UniProtKB-KW"/>
</dbReference>
<dbReference type="PANTHER" id="PTHR43309:SF3">
    <property type="entry name" value="5-OXOPROLINASE SUBUNIT C"/>
    <property type="match status" value="1"/>
</dbReference>
<dbReference type="GO" id="GO:0016740">
    <property type="term" value="F:transferase activity"/>
    <property type="evidence" value="ECO:0007669"/>
    <property type="project" value="UniProtKB-KW"/>
</dbReference>
<protein>
    <submittedName>
        <fullName evidence="5">Biotin-dependent carboxyltransferase family protein</fullName>
    </submittedName>
</protein>
<evidence type="ECO:0000256" key="3">
    <source>
        <dbReference type="ARBA" id="ARBA00022840"/>
    </source>
</evidence>
<dbReference type="GO" id="GO:0005524">
    <property type="term" value="F:ATP binding"/>
    <property type="evidence" value="ECO:0007669"/>
    <property type="project" value="UniProtKB-KW"/>
</dbReference>
<dbReference type="NCBIfam" id="TIGR00724">
    <property type="entry name" value="urea_amlyse_rel"/>
    <property type="match status" value="1"/>
</dbReference>
<dbReference type="EMBL" id="JABBGH010000003">
    <property type="protein sequence ID" value="NML67163.1"/>
    <property type="molecule type" value="Genomic_DNA"/>
</dbReference>
<keyword evidence="2" id="KW-0378">Hydrolase</keyword>